<comment type="subunit">
    <text evidence="5">Homodimer.</text>
</comment>
<keyword evidence="9" id="KW-1185">Reference proteome</keyword>
<evidence type="ECO:0000313" key="9">
    <source>
        <dbReference type="Proteomes" id="UP001596425"/>
    </source>
</evidence>
<feature type="domain" description="Erythronate-4-phosphate dehydrogenase dimerisation" evidence="7">
    <location>
        <begin position="322"/>
        <end position="385"/>
    </location>
</feature>
<organism evidence="8 9">
    <name type="scientific">Microbulbifer taiwanensis</name>
    <dbReference type="NCBI Taxonomy" id="986746"/>
    <lineage>
        <taxon>Bacteria</taxon>
        <taxon>Pseudomonadati</taxon>
        <taxon>Pseudomonadota</taxon>
        <taxon>Gammaproteobacteria</taxon>
        <taxon>Cellvibrionales</taxon>
        <taxon>Microbulbiferaceae</taxon>
        <taxon>Microbulbifer</taxon>
    </lineage>
</organism>
<gene>
    <name evidence="5" type="primary">pdxB</name>
    <name evidence="8" type="ORF">ACFQBM_18445</name>
</gene>
<dbReference type="PANTHER" id="PTHR42938">
    <property type="entry name" value="FORMATE DEHYDROGENASE 1"/>
    <property type="match status" value="1"/>
</dbReference>
<dbReference type="HAMAP" id="MF_01825">
    <property type="entry name" value="PdxB"/>
    <property type="match status" value="1"/>
</dbReference>
<comment type="pathway">
    <text evidence="5">Cofactor biosynthesis; pyridoxine 5'-phosphate biosynthesis; pyridoxine 5'-phosphate from D-erythrose 4-phosphate: step 2/5.</text>
</comment>
<dbReference type="PANTHER" id="PTHR42938:SF9">
    <property type="entry name" value="FORMATE DEHYDROGENASE 1"/>
    <property type="match status" value="1"/>
</dbReference>
<feature type="binding site" evidence="5">
    <location>
        <position position="255"/>
    </location>
    <ligand>
        <name>substrate</name>
    </ligand>
</feature>
<feature type="binding site" evidence="5">
    <location>
        <position position="71"/>
    </location>
    <ligand>
        <name>substrate</name>
    </ligand>
</feature>
<comment type="catalytic activity">
    <reaction evidence="5">
        <text>4-phospho-D-erythronate + NAD(+) = (R)-3-hydroxy-2-oxo-4-phosphooxybutanoate + NADH + H(+)</text>
        <dbReference type="Rhea" id="RHEA:18829"/>
        <dbReference type="ChEBI" id="CHEBI:15378"/>
        <dbReference type="ChEBI" id="CHEBI:57540"/>
        <dbReference type="ChEBI" id="CHEBI:57945"/>
        <dbReference type="ChEBI" id="CHEBI:58538"/>
        <dbReference type="ChEBI" id="CHEBI:58766"/>
        <dbReference type="EC" id="1.1.1.290"/>
    </reaction>
</comment>
<protein>
    <recommendedName>
        <fullName evidence="5">Erythronate-4-phosphate dehydrogenase</fullName>
        <ecNumber evidence="5">1.1.1.290</ecNumber>
    </recommendedName>
</protein>
<name>A0ABW1YR53_9GAMM</name>
<evidence type="ECO:0000256" key="3">
    <source>
        <dbReference type="ARBA" id="ARBA00023027"/>
    </source>
</evidence>
<dbReference type="EMBL" id="JBHSVR010000001">
    <property type="protein sequence ID" value="MFC6635268.1"/>
    <property type="molecule type" value="Genomic_DNA"/>
</dbReference>
<dbReference type="Pfam" id="PF02826">
    <property type="entry name" value="2-Hacid_dh_C"/>
    <property type="match status" value="1"/>
</dbReference>
<comment type="caution">
    <text evidence="5">Lacks conserved residue(s) required for the propagation of feature annotation.</text>
</comment>
<evidence type="ECO:0000256" key="2">
    <source>
        <dbReference type="ARBA" id="ARBA00023002"/>
    </source>
</evidence>
<comment type="caution">
    <text evidence="8">The sequence shown here is derived from an EMBL/GenBank/DDBJ whole genome shotgun (WGS) entry which is preliminary data.</text>
</comment>
<proteinExistence type="inferred from homology"/>
<evidence type="ECO:0000256" key="1">
    <source>
        <dbReference type="ARBA" id="ARBA00022490"/>
    </source>
</evidence>
<feature type="active site" evidence="5">
    <location>
        <position position="234"/>
    </location>
</feature>
<keyword evidence="1 5" id="KW-0963">Cytoplasm</keyword>
<dbReference type="CDD" id="cd12158">
    <property type="entry name" value="ErythrP_dh"/>
    <property type="match status" value="1"/>
</dbReference>
<comment type="subcellular location">
    <subcellularLocation>
        <location evidence="5">Cytoplasm</location>
    </subcellularLocation>
</comment>
<dbReference type="SUPFAM" id="SSF51735">
    <property type="entry name" value="NAD(P)-binding Rossmann-fold domains"/>
    <property type="match status" value="1"/>
</dbReference>
<dbReference type="Gene3D" id="3.30.1370.170">
    <property type="match status" value="1"/>
</dbReference>
<dbReference type="SUPFAM" id="SSF52283">
    <property type="entry name" value="Formate/glycerate dehydrogenase catalytic domain-like"/>
    <property type="match status" value="1"/>
</dbReference>
<feature type="binding site" evidence="5">
    <location>
        <position position="147"/>
    </location>
    <ligand>
        <name>NAD(+)</name>
        <dbReference type="ChEBI" id="CHEBI:57540"/>
    </ligand>
</feature>
<dbReference type="InterPro" id="IPR020921">
    <property type="entry name" value="Erythronate-4-P_DHase"/>
</dbReference>
<comment type="similarity">
    <text evidence="5">Belongs to the D-isomer specific 2-hydroxyacid dehydrogenase family. PdxB subfamily.</text>
</comment>
<keyword evidence="2 5" id="KW-0560">Oxidoreductase</keyword>
<dbReference type="Gene3D" id="3.40.50.720">
    <property type="entry name" value="NAD(P)-binding Rossmann-like Domain"/>
    <property type="match status" value="2"/>
</dbReference>
<accession>A0ABW1YR53</accession>
<dbReference type="Pfam" id="PF11890">
    <property type="entry name" value="DUF3410"/>
    <property type="match status" value="1"/>
</dbReference>
<dbReference type="RefSeq" id="WP_377484319.1">
    <property type="nucleotide sequence ID" value="NZ_JBHSVR010000001.1"/>
</dbReference>
<keyword evidence="3 5" id="KW-0520">NAD</keyword>
<comment type="function">
    <text evidence="5">Catalyzes the oxidation of erythronate-4-phosphate to 3-hydroxy-2-oxo-4-phosphonooxybutanoate.</text>
</comment>
<feature type="active site" evidence="5">
    <location>
        <position position="205"/>
    </location>
</feature>
<dbReference type="InterPro" id="IPR038251">
    <property type="entry name" value="PdxB_dimer_sf"/>
</dbReference>
<evidence type="ECO:0000256" key="5">
    <source>
        <dbReference type="HAMAP-Rule" id="MF_01825"/>
    </source>
</evidence>
<evidence type="ECO:0000259" key="6">
    <source>
        <dbReference type="Pfam" id="PF02826"/>
    </source>
</evidence>
<feature type="active site" description="Proton donor" evidence="5">
    <location>
        <position position="251"/>
    </location>
</feature>
<keyword evidence="4 5" id="KW-0664">Pyridoxine biosynthesis</keyword>
<feature type="binding site" evidence="5">
    <location>
        <position position="229"/>
    </location>
    <ligand>
        <name>NAD(+)</name>
        <dbReference type="ChEBI" id="CHEBI:57540"/>
    </ligand>
</feature>
<evidence type="ECO:0000256" key="4">
    <source>
        <dbReference type="ARBA" id="ARBA00023096"/>
    </source>
</evidence>
<dbReference type="InterPro" id="IPR024531">
    <property type="entry name" value="Erythronate-4-P_DHase_dimer"/>
</dbReference>
<evidence type="ECO:0000259" key="7">
    <source>
        <dbReference type="Pfam" id="PF11890"/>
    </source>
</evidence>
<reference evidence="9" key="1">
    <citation type="journal article" date="2019" name="Int. J. Syst. Evol. Microbiol.">
        <title>The Global Catalogue of Microorganisms (GCM) 10K type strain sequencing project: providing services to taxonomists for standard genome sequencing and annotation.</title>
        <authorList>
            <consortium name="The Broad Institute Genomics Platform"/>
            <consortium name="The Broad Institute Genome Sequencing Center for Infectious Disease"/>
            <person name="Wu L."/>
            <person name="Ma J."/>
        </authorList>
    </citation>
    <scope>NUCLEOTIDE SEQUENCE [LARGE SCALE GENOMIC DNA]</scope>
    <source>
        <strain evidence="9">CGMCC 1.13718</strain>
    </source>
</reference>
<dbReference type="GO" id="GO:0033711">
    <property type="term" value="F:4-phosphoerythronate dehydrogenase activity"/>
    <property type="evidence" value="ECO:0007669"/>
    <property type="project" value="UniProtKB-EC"/>
</dbReference>
<dbReference type="EC" id="1.1.1.290" evidence="5"/>
<dbReference type="InterPro" id="IPR036291">
    <property type="entry name" value="NAD(P)-bd_dom_sf"/>
</dbReference>
<sequence>MTKAELTIVADENIPALEDCFGDLGTLVRLPGRDMTREQLRDADILLVRSVTRVNEALLAGTPVRFVGSCTIGTDHLDTGWLERQGIHWSAAPGCNANSVVEYVFSALAALNHDWNGRRFGIVGCGNVGGLLQKRLRALDIPCAVYDPWLPDNPDAADLDRVLQQDVICLHAPLVKGGPHPSLHMLGAEQLARIKDGAVLISAGRGAVVDNRALLELLRRGRQFTTVLDVWENEPDIDTELLELVDIGTPHIAGYSLDGKLAGTRMIREALDKSGLGVAVGAVGRPSAGGRDQCQLPWRDLSRPPAAPGRAAPTGVSSGFAAMAALLLQIYDPRKDDQRLRVAAEGELPMARAFDQLRRDYPERLEFSHYRIDGAVLTELQRSQLKILGLE</sequence>
<evidence type="ECO:0000313" key="8">
    <source>
        <dbReference type="EMBL" id="MFC6635268.1"/>
    </source>
</evidence>
<dbReference type="Proteomes" id="UP001596425">
    <property type="component" value="Unassembled WGS sequence"/>
</dbReference>
<feature type="binding site" evidence="5">
    <location>
        <position position="254"/>
    </location>
    <ligand>
        <name>NAD(+)</name>
        <dbReference type="ChEBI" id="CHEBI:57540"/>
    </ligand>
</feature>
<feature type="domain" description="D-isomer specific 2-hydroxyacid dehydrogenase NAD-binding" evidence="6">
    <location>
        <begin position="111"/>
        <end position="253"/>
    </location>
</feature>
<dbReference type="InterPro" id="IPR006140">
    <property type="entry name" value="D-isomer_DH_NAD-bd"/>
</dbReference>
<feature type="binding site" evidence="5">
    <location>
        <position position="50"/>
    </location>
    <ligand>
        <name>substrate</name>
    </ligand>
</feature>